<dbReference type="Proteomes" id="UP001500552">
    <property type="component" value="Unassembled WGS sequence"/>
</dbReference>
<name>A0ABP8M816_9BACT</name>
<evidence type="ECO:0000313" key="3">
    <source>
        <dbReference type="Proteomes" id="UP001500552"/>
    </source>
</evidence>
<gene>
    <name evidence="2" type="ORF">GCM10023188_48610</name>
</gene>
<sequence length="155" mass="17158">MIVYRLSRGKFKNDLSGRGAELAGGRWNSKGVAVLYTSESIALCTVEIAVHMPLGIVPADYHLIQIEVPDDAPLLELSSGDLPADWKTFPHANSTQEIGDAFVLGGEYLVYKVPSATVQGTYNYLLNPRHPGFRDVRITTTTPFEFDKRLFVKES</sequence>
<reference evidence="3" key="1">
    <citation type="journal article" date="2019" name="Int. J. Syst. Evol. Microbiol.">
        <title>The Global Catalogue of Microorganisms (GCM) 10K type strain sequencing project: providing services to taxonomists for standard genome sequencing and annotation.</title>
        <authorList>
            <consortium name="The Broad Institute Genomics Platform"/>
            <consortium name="The Broad Institute Genome Sequencing Center for Infectious Disease"/>
            <person name="Wu L."/>
            <person name="Ma J."/>
        </authorList>
    </citation>
    <scope>NUCLEOTIDE SEQUENCE [LARGE SCALE GENOMIC DNA]</scope>
    <source>
        <strain evidence="3">JCM 17926</strain>
    </source>
</reference>
<comment type="caution">
    <text evidence="2">The sequence shown here is derived from an EMBL/GenBank/DDBJ whole genome shotgun (WGS) entry which is preliminary data.</text>
</comment>
<organism evidence="2 3">
    <name type="scientific">Pontibacter saemangeumensis</name>
    <dbReference type="NCBI Taxonomy" id="1084525"/>
    <lineage>
        <taxon>Bacteria</taxon>
        <taxon>Pseudomonadati</taxon>
        <taxon>Bacteroidota</taxon>
        <taxon>Cytophagia</taxon>
        <taxon>Cytophagales</taxon>
        <taxon>Hymenobacteraceae</taxon>
        <taxon>Pontibacter</taxon>
    </lineage>
</organism>
<evidence type="ECO:0000313" key="2">
    <source>
        <dbReference type="EMBL" id="GAA4445446.1"/>
    </source>
</evidence>
<dbReference type="SMART" id="SM00953">
    <property type="entry name" value="RES"/>
    <property type="match status" value="1"/>
</dbReference>
<dbReference type="RefSeq" id="WP_345163677.1">
    <property type="nucleotide sequence ID" value="NZ_BAABHC010000042.1"/>
</dbReference>
<dbReference type="EMBL" id="BAABHC010000042">
    <property type="protein sequence ID" value="GAA4445446.1"/>
    <property type="molecule type" value="Genomic_DNA"/>
</dbReference>
<accession>A0ABP8M816</accession>
<keyword evidence="3" id="KW-1185">Reference proteome</keyword>
<feature type="domain" description="RES" evidence="1">
    <location>
        <begin position="14"/>
        <end position="140"/>
    </location>
</feature>
<evidence type="ECO:0000259" key="1">
    <source>
        <dbReference type="SMART" id="SM00953"/>
    </source>
</evidence>
<dbReference type="Pfam" id="PF08808">
    <property type="entry name" value="RES"/>
    <property type="match status" value="1"/>
</dbReference>
<dbReference type="InterPro" id="IPR014914">
    <property type="entry name" value="RES_dom"/>
</dbReference>
<proteinExistence type="predicted"/>
<protein>
    <submittedName>
        <fullName evidence="2">RES family NAD+ phosphorylase</fullName>
    </submittedName>
</protein>